<reference evidence="8" key="1">
    <citation type="journal article" date="2019" name="Int. J. Syst. Evol. Microbiol.">
        <title>The Global Catalogue of Microorganisms (GCM) 10K type strain sequencing project: providing services to taxonomists for standard genome sequencing and annotation.</title>
        <authorList>
            <consortium name="The Broad Institute Genomics Platform"/>
            <consortium name="The Broad Institute Genome Sequencing Center for Infectious Disease"/>
            <person name="Wu L."/>
            <person name="Ma J."/>
        </authorList>
    </citation>
    <scope>NUCLEOTIDE SEQUENCE [LARGE SCALE GENOMIC DNA]</scope>
    <source>
        <strain evidence="8">CCUG 59189</strain>
    </source>
</reference>
<evidence type="ECO:0000259" key="6">
    <source>
        <dbReference type="PROSITE" id="PS51194"/>
    </source>
</evidence>
<keyword evidence="3" id="KW-0238">DNA-binding</keyword>
<gene>
    <name evidence="7" type="ORF">ACFQ3W_21625</name>
</gene>
<dbReference type="Pfam" id="PF00270">
    <property type="entry name" value="DEAD"/>
    <property type="match status" value="1"/>
</dbReference>
<protein>
    <submittedName>
        <fullName evidence="7">Helicase-related protein</fullName>
    </submittedName>
</protein>
<comment type="caution">
    <text evidence="7">The sequence shown here is derived from an EMBL/GenBank/DDBJ whole genome shotgun (WGS) entry which is preliminary data.</text>
</comment>
<dbReference type="Gene3D" id="3.40.50.300">
    <property type="entry name" value="P-loop containing nucleotide triphosphate hydrolases"/>
    <property type="match status" value="2"/>
</dbReference>
<accession>A0ABW3S271</accession>
<dbReference type="PANTHER" id="PTHR30580">
    <property type="entry name" value="PRIMOSOMAL PROTEIN N"/>
    <property type="match status" value="1"/>
</dbReference>
<dbReference type="PROSITE" id="PS51192">
    <property type="entry name" value="HELICASE_ATP_BIND_1"/>
    <property type="match status" value="1"/>
</dbReference>
<keyword evidence="8" id="KW-1185">Reference proteome</keyword>
<keyword evidence="1" id="KW-0547">Nucleotide-binding</keyword>
<evidence type="ECO:0000256" key="4">
    <source>
        <dbReference type="SAM" id="MobiDB-lite"/>
    </source>
</evidence>
<evidence type="ECO:0000313" key="8">
    <source>
        <dbReference type="Proteomes" id="UP001597262"/>
    </source>
</evidence>
<organism evidence="7 8">
    <name type="scientific">Paenibacillus puldeungensis</name>
    <dbReference type="NCBI Taxonomy" id="696536"/>
    <lineage>
        <taxon>Bacteria</taxon>
        <taxon>Bacillati</taxon>
        <taxon>Bacillota</taxon>
        <taxon>Bacilli</taxon>
        <taxon>Bacillales</taxon>
        <taxon>Paenibacillaceae</taxon>
        <taxon>Paenibacillus</taxon>
    </lineage>
</organism>
<keyword evidence="2" id="KW-0067">ATP-binding</keyword>
<evidence type="ECO:0000259" key="5">
    <source>
        <dbReference type="PROSITE" id="PS51192"/>
    </source>
</evidence>
<dbReference type="PROSITE" id="PS51194">
    <property type="entry name" value="HELICASE_CTER"/>
    <property type="match status" value="1"/>
</dbReference>
<feature type="region of interest" description="Disordered" evidence="4">
    <location>
        <begin position="25"/>
        <end position="55"/>
    </location>
</feature>
<evidence type="ECO:0000313" key="7">
    <source>
        <dbReference type="EMBL" id="MFD1178882.1"/>
    </source>
</evidence>
<feature type="domain" description="Helicase C-terminal" evidence="6">
    <location>
        <begin position="239"/>
        <end position="392"/>
    </location>
</feature>
<dbReference type="PANTHER" id="PTHR30580:SF1">
    <property type="entry name" value="COMF OPERON PROTEIN 1"/>
    <property type="match status" value="1"/>
</dbReference>
<keyword evidence="7" id="KW-0347">Helicase</keyword>
<name>A0ABW3S271_9BACL</name>
<dbReference type="SMART" id="SM00487">
    <property type="entry name" value="DEXDc"/>
    <property type="match status" value="1"/>
</dbReference>
<feature type="domain" description="Helicase ATP-binding" evidence="5">
    <location>
        <begin position="54"/>
        <end position="206"/>
    </location>
</feature>
<dbReference type="RefSeq" id="WP_379321320.1">
    <property type="nucleotide sequence ID" value="NZ_JBHTLM010000021.1"/>
</dbReference>
<keyword evidence="7" id="KW-0378">Hydrolase</keyword>
<evidence type="ECO:0000256" key="1">
    <source>
        <dbReference type="ARBA" id="ARBA00022741"/>
    </source>
</evidence>
<dbReference type="EMBL" id="JBHTLM010000021">
    <property type="protein sequence ID" value="MFD1178882.1"/>
    <property type="molecule type" value="Genomic_DNA"/>
</dbReference>
<dbReference type="SMART" id="SM00490">
    <property type="entry name" value="HELICc"/>
    <property type="match status" value="1"/>
</dbReference>
<dbReference type="InterPro" id="IPR001650">
    <property type="entry name" value="Helicase_C-like"/>
</dbReference>
<sequence length="393" mass="43283">LSPAQRSAAGAALGFLAERQEAAARGVRREAGAPQPLTRSLPKHDRAPSRLFPRPAGASPPRFLLWAVTGAGKTEMIFPLLRYVLDQGGRVMVATPRRDVVLELAPRVAKAFPEERTAVLYGGSPQRWEEARLVLSTTHQLMRFHEAFDLVIIDELDAFPYHNDPMLSFAAETACKPEGSFVLLSATPPTAMQREIRAGKLPHAKVPARYHGHPLPVPRRIAIRPVQDCLRRQSLPTVLLRPLQHSIRSGAQIFLFVTRIGQIVPLVTLLRRFLPGIPIEGTSSEDKGRTDKVLAFRAGTIRLLVTTTILERGVTVPKSDVYILDADSDLFDEASLVQMAGRAGRSGDDPAGTVIFASPEWTKSQRGAVRQIRLMNATAKRDGFLKEKEGERT</sequence>
<proteinExistence type="predicted"/>
<dbReference type="Proteomes" id="UP001597262">
    <property type="component" value="Unassembled WGS sequence"/>
</dbReference>
<dbReference type="InterPro" id="IPR014001">
    <property type="entry name" value="Helicase_ATP-bd"/>
</dbReference>
<dbReference type="InterPro" id="IPR011545">
    <property type="entry name" value="DEAD/DEAH_box_helicase_dom"/>
</dbReference>
<evidence type="ECO:0000256" key="3">
    <source>
        <dbReference type="ARBA" id="ARBA00023125"/>
    </source>
</evidence>
<dbReference type="InterPro" id="IPR027417">
    <property type="entry name" value="P-loop_NTPase"/>
</dbReference>
<evidence type="ECO:0000256" key="2">
    <source>
        <dbReference type="ARBA" id="ARBA00022840"/>
    </source>
</evidence>
<feature type="non-terminal residue" evidence="7">
    <location>
        <position position="1"/>
    </location>
</feature>
<dbReference type="SUPFAM" id="SSF52540">
    <property type="entry name" value="P-loop containing nucleoside triphosphate hydrolases"/>
    <property type="match status" value="1"/>
</dbReference>
<dbReference type="Pfam" id="PF00271">
    <property type="entry name" value="Helicase_C"/>
    <property type="match status" value="1"/>
</dbReference>
<dbReference type="GO" id="GO:0004386">
    <property type="term" value="F:helicase activity"/>
    <property type="evidence" value="ECO:0007669"/>
    <property type="project" value="UniProtKB-KW"/>
</dbReference>